<name>A0A806KEN0_9BACT</name>
<reference evidence="1" key="1">
    <citation type="submission" date="2012-03" db="EMBL/GenBank/DDBJ databases">
        <title>Functional metagenomics reveals considerable lignocellulase gene clusters in the gut microbiome of a wood-feeding higher termite.</title>
        <authorList>
            <person name="Liu N."/>
        </authorList>
    </citation>
    <scope>NUCLEOTIDE SEQUENCE</scope>
</reference>
<organism evidence="1">
    <name type="scientific">uncultured bacterium contig00036</name>
    <dbReference type="NCBI Taxonomy" id="1181524"/>
    <lineage>
        <taxon>Bacteria</taxon>
        <taxon>environmental samples</taxon>
    </lineage>
</organism>
<evidence type="ECO:0000313" key="1">
    <source>
        <dbReference type="EMBL" id="AGS53107.1"/>
    </source>
</evidence>
<protein>
    <submittedName>
        <fullName evidence="1">Uncharacterized protein</fullName>
    </submittedName>
</protein>
<proteinExistence type="predicted"/>
<sequence length="43" mass="4710">MVKYAPNGLVAGEISKMLDIPKTNLAFHLKTIVHSGLTNNRCL</sequence>
<accession>A0A806KEN0</accession>
<dbReference type="EMBL" id="JQ844221">
    <property type="protein sequence ID" value="AGS53107.1"/>
    <property type="molecule type" value="Genomic_DNA"/>
</dbReference>
<dbReference type="AlphaFoldDB" id="A0A806KEN0"/>